<keyword evidence="5" id="KW-1185">Reference proteome</keyword>
<evidence type="ECO:0000256" key="1">
    <source>
        <dbReference type="ARBA" id="ARBA00008129"/>
    </source>
</evidence>
<dbReference type="PANTHER" id="PTHR46044">
    <property type="entry name" value="NITRILASE"/>
    <property type="match status" value="1"/>
</dbReference>
<protein>
    <recommendedName>
        <fullName evidence="3">CN hydrolase domain-containing protein</fullName>
    </recommendedName>
</protein>
<feature type="region of interest" description="Disordered" evidence="2">
    <location>
        <begin position="264"/>
        <end position="321"/>
    </location>
</feature>
<proteinExistence type="inferred from homology"/>
<evidence type="ECO:0000256" key="2">
    <source>
        <dbReference type="SAM" id="MobiDB-lite"/>
    </source>
</evidence>
<feature type="domain" description="CN hydrolase" evidence="3">
    <location>
        <begin position="4"/>
        <end position="321"/>
    </location>
</feature>
<dbReference type="InParanoid" id="A0A2N3MZF4"/>
<evidence type="ECO:0000259" key="3">
    <source>
        <dbReference type="PROSITE" id="PS50263"/>
    </source>
</evidence>
<evidence type="ECO:0000313" key="5">
    <source>
        <dbReference type="Proteomes" id="UP000233524"/>
    </source>
</evidence>
<evidence type="ECO:0000313" key="4">
    <source>
        <dbReference type="EMBL" id="PKS05563.1"/>
    </source>
</evidence>
<organism evidence="4 5">
    <name type="scientific">Lomentospora prolificans</name>
    <dbReference type="NCBI Taxonomy" id="41688"/>
    <lineage>
        <taxon>Eukaryota</taxon>
        <taxon>Fungi</taxon>
        <taxon>Dikarya</taxon>
        <taxon>Ascomycota</taxon>
        <taxon>Pezizomycotina</taxon>
        <taxon>Sordariomycetes</taxon>
        <taxon>Hypocreomycetidae</taxon>
        <taxon>Microascales</taxon>
        <taxon>Microascaceae</taxon>
        <taxon>Lomentospora</taxon>
    </lineage>
</organism>
<dbReference type="Gene3D" id="3.60.110.10">
    <property type="entry name" value="Carbon-nitrogen hydrolase"/>
    <property type="match status" value="2"/>
</dbReference>
<dbReference type="Pfam" id="PF00795">
    <property type="entry name" value="CN_hydrolase"/>
    <property type="match status" value="1"/>
</dbReference>
<reference evidence="4 5" key="1">
    <citation type="journal article" date="2017" name="G3 (Bethesda)">
        <title>First Draft Genome Sequence of the Pathogenic Fungus Lomentospora prolificans (Formerly Scedosporium prolificans).</title>
        <authorList>
            <person name="Luo R."/>
            <person name="Zimin A."/>
            <person name="Workman R."/>
            <person name="Fan Y."/>
            <person name="Pertea G."/>
            <person name="Grossman N."/>
            <person name="Wear M.P."/>
            <person name="Jia B."/>
            <person name="Miller H."/>
            <person name="Casadevall A."/>
            <person name="Timp W."/>
            <person name="Zhang S.X."/>
            <person name="Salzberg S.L."/>
        </authorList>
    </citation>
    <scope>NUCLEOTIDE SEQUENCE [LARGE SCALE GENOMIC DNA]</scope>
    <source>
        <strain evidence="4 5">JHH-5317</strain>
    </source>
</reference>
<name>A0A2N3MZF4_9PEZI</name>
<dbReference type="InterPro" id="IPR036526">
    <property type="entry name" value="C-N_Hydrolase_sf"/>
</dbReference>
<dbReference type="GO" id="GO:0003824">
    <property type="term" value="F:catalytic activity"/>
    <property type="evidence" value="ECO:0007669"/>
    <property type="project" value="InterPro"/>
</dbReference>
<comment type="caution">
    <text evidence="4">The sequence shown here is derived from an EMBL/GenBank/DDBJ whole genome shotgun (WGS) entry which is preliminary data.</text>
</comment>
<dbReference type="InterPro" id="IPR044149">
    <property type="entry name" value="Nitrilases_CHs"/>
</dbReference>
<dbReference type="PANTHER" id="PTHR46044:SF12">
    <property type="entry name" value="HYDROLASE"/>
    <property type="match status" value="1"/>
</dbReference>
<dbReference type="EMBL" id="NLAX01001584">
    <property type="protein sequence ID" value="PKS05563.1"/>
    <property type="molecule type" value="Genomic_DNA"/>
</dbReference>
<feature type="compositionally biased region" description="Polar residues" evidence="2">
    <location>
        <begin position="281"/>
        <end position="299"/>
    </location>
</feature>
<dbReference type="SUPFAM" id="SSF56317">
    <property type="entry name" value="Carbon-nitrogen hydrolase"/>
    <property type="match status" value="2"/>
</dbReference>
<accession>A0A2N3MZF4</accession>
<dbReference type="VEuPathDB" id="FungiDB:jhhlp_008080"/>
<sequence length="472" mass="50957">MPTIRLATASPATQPTLKETLAQLANIAQRAATTSASNPRPADILLLPEAYIGGYPRGSTFGCAIGARTTEGRDEYLEYFKAAVDLGDIVGDGGAGAGDAWVRKEFGSKKHIEKDQDTKVRGDGTREELERIARETGVFLVVGLVEKAGGSLYCAVVYVCPKKGMLGKRRKVMPTGTERLVWAQGSPATLKAVSISIRGTRINLASAICWENYMPLVRQTIYAQNVNLYLAPTADQREPWLGLMRTIGIEGRCFVMSSNMCVRGSTSSKSASNVAVPRELTNGTGAQSNVGSASRPSNRQSRRTSIPYGSGHEIILPSVPRSPTRARRNSILCEDGNEIALPVKNGGSPPVPKRTSRRMSIPCGDGNEIIIPATTRPREDSALHEDGEDIDPKTVPTETQEWICRGGSSIVSPFGDVLAGPQWEDDEGIIYADADFEDCIRGRLDLDTAGSYSRNDSFKFSVEGLDLEALPY</sequence>
<dbReference type="STRING" id="41688.A0A2N3MZF4"/>
<dbReference type="OrthoDB" id="10250282at2759"/>
<gene>
    <name evidence="4" type="ORF">jhhlp_008080</name>
</gene>
<feature type="region of interest" description="Disordered" evidence="2">
    <location>
        <begin position="341"/>
        <end position="367"/>
    </location>
</feature>
<feature type="compositionally biased region" description="Polar residues" evidence="2">
    <location>
        <begin position="264"/>
        <end position="273"/>
    </location>
</feature>
<dbReference type="AlphaFoldDB" id="A0A2N3MZF4"/>
<comment type="similarity">
    <text evidence="1">Belongs to the carbon-nitrogen hydrolase superfamily. Nitrilase family.</text>
</comment>
<dbReference type="InterPro" id="IPR003010">
    <property type="entry name" value="C-N_Hydrolase"/>
</dbReference>
<dbReference type="PROSITE" id="PS50263">
    <property type="entry name" value="CN_HYDROLASE"/>
    <property type="match status" value="1"/>
</dbReference>
<dbReference type="Proteomes" id="UP000233524">
    <property type="component" value="Unassembled WGS sequence"/>
</dbReference>